<evidence type="ECO:0000313" key="2">
    <source>
        <dbReference type="Proteomes" id="UP000649617"/>
    </source>
</evidence>
<feature type="non-terminal residue" evidence="1">
    <location>
        <position position="191"/>
    </location>
</feature>
<accession>A0A812YB36</accession>
<gene>
    <name evidence="1" type="primary">Rf1</name>
    <name evidence="1" type="ORF">SPIL2461_LOCUS22835</name>
</gene>
<dbReference type="EMBL" id="CAJNIZ010047682">
    <property type="protein sequence ID" value="CAE7773436.1"/>
    <property type="molecule type" value="Genomic_DNA"/>
</dbReference>
<evidence type="ECO:0000313" key="1">
    <source>
        <dbReference type="EMBL" id="CAE7773436.1"/>
    </source>
</evidence>
<sequence length="191" mass="21153">MDDRAVELWAHAPAIMEKLDAAIKQNSPETREELLAVLGIPGGPLTVEDAKPGIEDFEYAMQAAVLKRLEPHPDPVQARGREAEVPRALEIAADVVAALFENSAAPDVSAAETDRCKSWWMTFMQIAEETTKLVAIGQLAELTDVFDKSLLKLRKACWDLARQRLKEFDAKQEAEMKAAKDAADNNKPERT</sequence>
<reference evidence="1" key="1">
    <citation type="submission" date="2021-02" db="EMBL/GenBank/DDBJ databases">
        <authorList>
            <person name="Dougan E. K."/>
            <person name="Rhodes N."/>
            <person name="Thang M."/>
            <person name="Chan C."/>
        </authorList>
    </citation>
    <scope>NUCLEOTIDE SEQUENCE</scope>
</reference>
<keyword evidence="2" id="KW-1185">Reference proteome</keyword>
<protein>
    <submittedName>
        <fullName evidence="1">Rf1 protein</fullName>
    </submittedName>
</protein>
<comment type="caution">
    <text evidence="1">The sequence shown here is derived from an EMBL/GenBank/DDBJ whole genome shotgun (WGS) entry which is preliminary data.</text>
</comment>
<dbReference type="AlphaFoldDB" id="A0A812YB36"/>
<organism evidence="1 2">
    <name type="scientific">Symbiodinium pilosum</name>
    <name type="common">Dinoflagellate</name>
    <dbReference type="NCBI Taxonomy" id="2952"/>
    <lineage>
        <taxon>Eukaryota</taxon>
        <taxon>Sar</taxon>
        <taxon>Alveolata</taxon>
        <taxon>Dinophyceae</taxon>
        <taxon>Suessiales</taxon>
        <taxon>Symbiodiniaceae</taxon>
        <taxon>Symbiodinium</taxon>
    </lineage>
</organism>
<name>A0A812YB36_SYMPI</name>
<proteinExistence type="predicted"/>
<dbReference type="Proteomes" id="UP000649617">
    <property type="component" value="Unassembled WGS sequence"/>
</dbReference>
<dbReference type="OrthoDB" id="444089at2759"/>